<evidence type="ECO:0000313" key="3">
    <source>
        <dbReference type="Proteomes" id="UP000049455"/>
    </source>
</evidence>
<dbReference type="InterPro" id="IPR027056">
    <property type="entry name" value="Gluconate_2DH_su3"/>
</dbReference>
<gene>
    <name evidence="2" type="ORF">JSE7799_03540</name>
</gene>
<reference evidence="2 3" key="1">
    <citation type="submission" date="2015-09" db="EMBL/GenBank/DDBJ databases">
        <authorList>
            <person name="Jackson K.R."/>
            <person name="Lunt B.L."/>
            <person name="Fisher J.N.B."/>
            <person name="Gardner A.V."/>
            <person name="Bailey M.E."/>
            <person name="Deus L.M."/>
            <person name="Earl A.S."/>
            <person name="Gibby P.D."/>
            <person name="Hartmann K.A."/>
            <person name="Liu J.E."/>
            <person name="Manci A.M."/>
            <person name="Nielsen D.A."/>
            <person name="Solomon M.B."/>
            <person name="Breakwell D.P."/>
            <person name="Burnett S.H."/>
            <person name="Grose J.H."/>
        </authorList>
    </citation>
    <scope>NUCLEOTIDE SEQUENCE [LARGE SCALE GENOMIC DNA]</scope>
    <source>
        <strain evidence="2 3">CECT 7799</strain>
    </source>
</reference>
<dbReference type="Proteomes" id="UP000049455">
    <property type="component" value="Unassembled WGS sequence"/>
</dbReference>
<organism evidence="2 3">
    <name type="scientific">Jannaschia seosinensis</name>
    <dbReference type="NCBI Taxonomy" id="313367"/>
    <lineage>
        <taxon>Bacteria</taxon>
        <taxon>Pseudomonadati</taxon>
        <taxon>Pseudomonadota</taxon>
        <taxon>Alphaproteobacteria</taxon>
        <taxon>Rhodobacterales</taxon>
        <taxon>Roseobacteraceae</taxon>
        <taxon>Jannaschia</taxon>
    </lineage>
</organism>
<dbReference type="RefSeq" id="WP_055664799.1">
    <property type="nucleotide sequence ID" value="NZ_CYPR01000231.1"/>
</dbReference>
<proteinExistence type="predicted"/>
<dbReference type="Pfam" id="PF13618">
    <property type="entry name" value="Gluconate_2-dh3"/>
    <property type="match status" value="1"/>
</dbReference>
<protein>
    <recommendedName>
        <fullName evidence="4">Gluconate 2-dehydrogenase subunit 3</fullName>
    </recommendedName>
</protein>
<sequence>MTSPPRRYPDYDVLDKRDSPSWDDITRHVVAGRLNPPERQFFDDALWDVLIALCDTIMPQPDRDRPIAIWIDAALAQNRTTGTRYDNLPPMREAWKRGLAALEAEARLCHGRPFHDLAQDAREALLKAIDREEVAAPEWNDLPPRRMFREVLANEIVRVYYSHPDAWSEIGFGGPASPRGYVRLGPNRRDPWEAEESAATRRSAEP</sequence>
<dbReference type="OrthoDB" id="9780765at2"/>
<evidence type="ECO:0000313" key="2">
    <source>
        <dbReference type="EMBL" id="CUH40803.1"/>
    </source>
</evidence>
<feature type="region of interest" description="Disordered" evidence="1">
    <location>
        <begin position="179"/>
        <end position="206"/>
    </location>
</feature>
<dbReference type="STRING" id="313367.JSE7799_03540"/>
<evidence type="ECO:0008006" key="4">
    <source>
        <dbReference type="Google" id="ProtNLM"/>
    </source>
</evidence>
<name>A0A0M7BFW9_9RHOB</name>
<keyword evidence="3" id="KW-1185">Reference proteome</keyword>
<evidence type="ECO:0000256" key="1">
    <source>
        <dbReference type="SAM" id="MobiDB-lite"/>
    </source>
</evidence>
<accession>A0A0M7BFW9</accession>
<dbReference type="EMBL" id="CYPR01000231">
    <property type="protein sequence ID" value="CUH40803.1"/>
    <property type="molecule type" value="Genomic_DNA"/>
</dbReference>
<dbReference type="AlphaFoldDB" id="A0A0M7BFW9"/>
<feature type="compositionally biased region" description="Basic and acidic residues" evidence="1">
    <location>
        <begin position="187"/>
        <end position="206"/>
    </location>
</feature>